<feature type="compositionally biased region" description="Polar residues" evidence="1">
    <location>
        <begin position="85"/>
        <end position="99"/>
    </location>
</feature>
<proteinExistence type="predicted"/>
<keyword evidence="3" id="KW-1185">Reference proteome</keyword>
<dbReference type="Proteomes" id="UP000028007">
    <property type="component" value="Unassembled WGS sequence"/>
</dbReference>
<protein>
    <submittedName>
        <fullName evidence="2">Uncharacterized protein</fullName>
    </submittedName>
</protein>
<comment type="caution">
    <text evidence="2">The sequence shown here is derived from an EMBL/GenBank/DDBJ whole genome shotgun (WGS) entry which is preliminary data.</text>
</comment>
<name>A0A081PLE0_9SPHI</name>
<feature type="compositionally biased region" description="Polar residues" evidence="1">
    <location>
        <begin position="57"/>
        <end position="70"/>
    </location>
</feature>
<evidence type="ECO:0000313" key="2">
    <source>
        <dbReference type="EMBL" id="KEQ31513.1"/>
    </source>
</evidence>
<dbReference type="EMBL" id="JNFF01000014">
    <property type="protein sequence ID" value="KEQ31513.1"/>
    <property type="molecule type" value="Genomic_DNA"/>
</dbReference>
<gene>
    <name evidence="2" type="ORF">N180_17510</name>
</gene>
<evidence type="ECO:0000256" key="1">
    <source>
        <dbReference type="SAM" id="MobiDB-lite"/>
    </source>
</evidence>
<organism evidence="2 3">
    <name type="scientific">Pedobacter antarcticus 4BY</name>
    <dbReference type="NCBI Taxonomy" id="1358423"/>
    <lineage>
        <taxon>Bacteria</taxon>
        <taxon>Pseudomonadati</taxon>
        <taxon>Bacteroidota</taxon>
        <taxon>Sphingobacteriia</taxon>
        <taxon>Sphingobacteriales</taxon>
        <taxon>Sphingobacteriaceae</taxon>
        <taxon>Pedobacter</taxon>
    </lineage>
</organism>
<reference evidence="2 3" key="1">
    <citation type="journal article" date="1992" name="Int. J. Syst. Bacteriol.">
        <title>Sphingobacterium antarcticus sp. nov. a Psychrotrophic Bacterium from the Soils of Schirmacher Oasis, Antarctica.</title>
        <authorList>
            <person name="Shivaji S."/>
            <person name="Ray M.K."/>
            <person name="Rao N.S."/>
            <person name="Saiserr L."/>
            <person name="Jagannadham M.V."/>
            <person name="Kumar G.S."/>
            <person name="Reddy G."/>
            <person name="Bhargava P.M."/>
        </authorList>
    </citation>
    <scope>NUCLEOTIDE SEQUENCE [LARGE SCALE GENOMIC DNA]</scope>
    <source>
        <strain evidence="2 3">4BY</strain>
    </source>
</reference>
<sequence>MLLFIIHKILIEPGIKLNIQQDYPDNNVLALSLVFKNLKHIEIINVKRVIMEEEKNAQQNQEDVNPTSQFDKLVKEQAEEALPDTTGTGSNREVFNGSSLIIKKDEESADQE</sequence>
<dbReference type="AlphaFoldDB" id="A0A081PLE0"/>
<feature type="region of interest" description="Disordered" evidence="1">
    <location>
        <begin position="55"/>
        <end position="112"/>
    </location>
</feature>
<evidence type="ECO:0000313" key="3">
    <source>
        <dbReference type="Proteomes" id="UP000028007"/>
    </source>
</evidence>
<accession>A0A081PLE0</accession>